<reference evidence="1 2" key="1">
    <citation type="journal article" date="2010" name="BMC Genomics">
        <title>The complete genome of Zunongwangia profunda SM-A87 reveals its adaptation to the deep-sea environment and ecological role in sedimentary organic nitrogen degradation.</title>
        <authorList>
            <person name="Qin Q.L."/>
            <person name="Zhang X.Y."/>
            <person name="Wang X.M."/>
            <person name="Liu G.M."/>
            <person name="Chen X.L."/>
            <person name="Xie B.B."/>
            <person name="Dang H.Y."/>
            <person name="Zhou B.C."/>
            <person name="Yu J."/>
            <person name="Zhang Y.Z."/>
        </authorList>
    </citation>
    <scope>NUCLEOTIDE SEQUENCE [LARGE SCALE GENOMIC DNA]</scope>
    <source>
        <strain evidence="2">DSM 18752 / CCTCC AB 206139 / SM-A87</strain>
    </source>
</reference>
<evidence type="ECO:0000313" key="1">
    <source>
        <dbReference type="EMBL" id="ADF50729.1"/>
    </source>
</evidence>
<dbReference type="Proteomes" id="UP000001654">
    <property type="component" value="Chromosome"/>
</dbReference>
<sequence>MLRKLILILVNNTRQKASTLQQFITIYSSSVKF</sequence>
<proteinExistence type="predicted"/>
<name>D5BDY8_ZUNPS</name>
<dbReference type="KEGG" id="zpr:ZPR_0370"/>
<dbReference type="EMBL" id="CP001650">
    <property type="protein sequence ID" value="ADF50729.1"/>
    <property type="molecule type" value="Genomic_DNA"/>
</dbReference>
<dbReference type="AlphaFoldDB" id="D5BDY8"/>
<gene>
    <name evidence="1" type="ordered locus">ZPR_0370</name>
</gene>
<organism evidence="1 2">
    <name type="scientific">Zunongwangia profunda (strain DSM 18752 / CCTCC AB 206139 / SM-A87)</name>
    <name type="common">Wangia profunda</name>
    <dbReference type="NCBI Taxonomy" id="655815"/>
    <lineage>
        <taxon>Bacteria</taxon>
        <taxon>Pseudomonadati</taxon>
        <taxon>Bacteroidota</taxon>
        <taxon>Flavobacteriia</taxon>
        <taxon>Flavobacteriales</taxon>
        <taxon>Flavobacteriaceae</taxon>
        <taxon>Zunongwangia</taxon>
    </lineage>
</organism>
<protein>
    <submittedName>
        <fullName evidence="1">Uncharacterized protein</fullName>
    </submittedName>
</protein>
<accession>D5BDY8</accession>
<dbReference type="STRING" id="655815.ZPR_0370"/>
<evidence type="ECO:0000313" key="2">
    <source>
        <dbReference type="Proteomes" id="UP000001654"/>
    </source>
</evidence>
<keyword evidence="2" id="KW-1185">Reference proteome</keyword>
<dbReference type="HOGENOM" id="CLU_3384556_0_0_10"/>